<reference evidence="12 13" key="1">
    <citation type="submission" date="2018-06" db="EMBL/GenBank/DDBJ databases">
        <title>Comparative genomics reveals the genomic features of Rhizophagus irregularis, R. cerebriforme, R. diaphanum and Gigaspora rosea, and their symbiotic lifestyle signature.</title>
        <authorList>
            <person name="Morin E."/>
            <person name="San Clemente H."/>
            <person name="Chen E.C.H."/>
            <person name="De La Providencia I."/>
            <person name="Hainaut M."/>
            <person name="Kuo A."/>
            <person name="Kohler A."/>
            <person name="Murat C."/>
            <person name="Tang N."/>
            <person name="Roy S."/>
            <person name="Loubradou J."/>
            <person name="Henrissat B."/>
            <person name="Grigoriev I.V."/>
            <person name="Corradi N."/>
            <person name="Roux C."/>
            <person name="Martin F.M."/>
        </authorList>
    </citation>
    <scope>NUCLEOTIDE SEQUENCE [LARGE SCALE GENOMIC DNA]</scope>
    <source>
        <strain evidence="12 13">DAOM 227022</strain>
    </source>
</reference>
<dbReference type="OrthoDB" id="10056816at2759"/>
<dbReference type="SMART" id="SM00661">
    <property type="entry name" value="RPOL9"/>
    <property type="match status" value="1"/>
</dbReference>
<feature type="binding site" evidence="8">
    <location>
        <position position="85"/>
    </location>
    <ligand>
        <name>Zn(2+)</name>
        <dbReference type="ChEBI" id="CHEBI:29105"/>
        <label>2</label>
    </ligand>
</feature>
<name>A0A397T9R3_9GLOM</name>
<evidence type="ECO:0000256" key="6">
    <source>
        <dbReference type="ARBA" id="ARBA00023242"/>
    </source>
</evidence>
<keyword evidence="2 7" id="KW-0240">DNA-directed RNA polymerase</keyword>
<keyword evidence="3 8" id="KW-0479">Metal-binding</keyword>
<organism evidence="12 13">
    <name type="scientific">Glomus cerebriforme</name>
    <dbReference type="NCBI Taxonomy" id="658196"/>
    <lineage>
        <taxon>Eukaryota</taxon>
        <taxon>Fungi</taxon>
        <taxon>Fungi incertae sedis</taxon>
        <taxon>Mucoromycota</taxon>
        <taxon>Glomeromycotina</taxon>
        <taxon>Glomeromycetes</taxon>
        <taxon>Glomerales</taxon>
        <taxon>Glomeraceae</taxon>
        <taxon>Glomus</taxon>
    </lineage>
</organism>
<dbReference type="STRING" id="658196.A0A397T9R3"/>
<keyword evidence="7 10" id="KW-0804">Transcription</keyword>
<feature type="domain" description="TFIIS-type" evidence="11">
    <location>
        <begin position="81"/>
        <end position="121"/>
    </location>
</feature>
<evidence type="ECO:0000313" key="12">
    <source>
        <dbReference type="EMBL" id="RIA94993.1"/>
    </source>
</evidence>
<evidence type="ECO:0000256" key="4">
    <source>
        <dbReference type="ARBA" id="ARBA00022771"/>
    </source>
</evidence>
<evidence type="ECO:0000256" key="8">
    <source>
        <dbReference type="PIRSR" id="PIRSR005586-1"/>
    </source>
</evidence>
<dbReference type="Pfam" id="PF02150">
    <property type="entry name" value="Zn_ribbon_RPB9"/>
    <property type="match status" value="1"/>
</dbReference>
<keyword evidence="13" id="KW-1185">Reference proteome</keyword>
<dbReference type="GO" id="GO:0008270">
    <property type="term" value="F:zinc ion binding"/>
    <property type="evidence" value="ECO:0007669"/>
    <property type="project" value="UniProtKB-KW"/>
</dbReference>
<dbReference type="InterPro" id="IPR034004">
    <property type="entry name" value="Zn_ribbon_RPA12_C"/>
</dbReference>
<feature type="binding site" evidence="8">
    <location>
        <position position="113"/>
    </location>
    <ligand>
        <name>Zn(2+)</name>
        <dbReference type="ChEBI" id="CHEBI:29105"/>
        <label>2</label>
    </ligand>
</feature>
<protein>
    <recommendedName>
        <fullName evidence="7">DNA-directed RNA polymerase subunit</fullName>
    </recommendedName>
</protein>
<dbReference type="PROSITE" id="PS51133">
    <property type="entry name" value="ZF_TFIIS_2"/>
    <property type="match status" value="1"/>
</dbReference>
<feature type="zinc finger region" description="C4-type" evidence="9">
    <location>
        <begin position="14"/>
        <end position="34"/>
    </location>
</feature>
<keyword evidence="5 8" id="KW-0862">Zinc</keyword>
<evidence type="ECO:0000256" key="1">
    <source>
        <dbReference type="ARBA" id="ARBA00004604"/>
    </source>
</evidence>
<gene>
    <name evidence="12" type="ORF">C1645_817222</name>
</gene>
<evidence type="ECO:0000313" key="13">
    <source>
        <dbReference type="Proteomes" id="UP000265703"/>
    </source>
</evidence>
<dbReference type="PROSITE" id="PS00466">
    <property type="entry name" value="ZF_TFIIS_1"/>
    <property type="match status" value="1"/>
</dbReference>
<evidence type="ECO:0000259" key="11">
    <source>
        <dbReference type="PROSITE" id="PS51133"/>
    </source>
</evidence>
<sequence>MNSDIKISSGPIFCHRCGTLMINTGDDVLECSACNAKKDASEYDNIKIITKSNQKSFPSKLRLRRSKIQQLDRYKEESAKIKEKCPKCGNDEMNYHTMQLRSADEGQTIFYSCPNCGHKFSINS</sequence>
<evidence type="ECO:0000256" key="3">
    <source>
        <dbReference type="ARBA" id="ARBA00022723"/>
    </source>
</evidence>
<dbReference type="PIRSF" id="PIRSF005586">
    <property type="entry name" value="RNApol_RpoM"/>
    <property type="match status" value="1"/>
</dbReference>
<feature type="binding site" evidence="8">
    <location>
        <position position="14"/>
    </location>
    <ligand>
        <name>Zn(2+)</name>
        <dbReference type="ChEBI" id="CHEBI:29105"/>
        <label>1</label>
    </ligand>
</feature>
<comment type="caution">
    <text evidence="12">The sequence shown here is derived from an EMBL/GenBank/DDBJ whole genome shotgun (WGS) entry which is preliminary data.</text>
</comment>
<dbReference type="GO" id="GO:0005736">
    <property type="term" value="C:RNA polymerase I complex"/>
    <property type="evidence" value="ECO:0007669"/>
    <property type="project" value="TreeGrafter"/>
</dbReference>
<dbReference type="Gene3D" id="2.20.25.10">
    <property type="match status" value="1"/>
</dbReference>
<dbReference type="Proteomes" id="UP000265703">
    <property type="component" value="Unassembled WGS sequence"/>
</dbReference>
<dbReference type="GO" id="GO:0003676">
    <property type="term" value="F:nucleic acid binding"/>
    <property type="evidence" value="ECO:0007669"/>
    <property type="project" value="InterPro"/>
</dbReference>
<feature type="binding site" evidence="8">
    <location>
        <position position="34"/>
    </location>
    <ligand>
        <name>Zn(2+)</name>
        <dbReference type="ChEBI" id="CHEBI:29105"/>
        <label>1</label>
    </ligand>
</feature>
<evidence type="ECO:0000256" key="9">
    <source>
        <dbReference type="PIRSR" id="PIRSR005586-2"/>
    </source>
</evidence>
<evidence type="ECO:0000256" key="7">
    <source>
        <dbReference type="PIRNR" id="PIRNR005586"/>
    </source>
</evidence>
<dbReference type="EMBL" id="QKYT01000069">
    <property type="protein sequence ID" value="RIA94993.1"/>
    <property type="molecule type" value="Genomic_DNA"/>
</dbReference>
<comment type="similarity">
    <text evidence="7 10">Belongs to the archaeal rpoM/eukaryotic RPA12/RPB9/RPC11 RNA polymerase family.</text>
</comment>
<dbReference type="PANTHER" id="PTHR11239:SF14">
    <property type="entry name" value="DNA-DIRECTED RNA POLYMERASE I SUBUNIT RPA12"/>
    <property type="match status" value="1"/>
</dbReference>
<dbReference type="SUPFAM" id="SSF57783">
    <property type="entry name" value="Zinc beta-ribbon"/>
    <property type="match status" value="1"/>
</dbReference>
<feature type="binding site" evidence="8">
    <location>
        <position position="88"/>
    </location>
    <ligand>
        <name>Zn(2+)</name>
        <dbReference type="ChEBI" id="CHEBI:29105"/>
        <label>2</label>
    </ligand>
</feature>
<comment type="subcellular location">
    <subcellularLocation>
        <location evidence="1">Nucleus</location>
        <location evidence="1">Nucleolus</location>
    </subcellularLocation>
</comment>
<dbReference type="CDD" id="cd10507">
    <property type="entry name" value="Zn-ribbon_RPA12"/>
    <property type="match status" value="1"/>
</dbReference>
<feature type="binding site" evidence="8">
    <location>
        <position position="17"/>
    </location>
    <ligand>
        <name>Zn(2+)</name>
        <dbReference type="ChEBI" id="CHEBI:29105"/>
        <label>1</label>
    </ligand>
</feature>
<keyword evidence="6 7" id="KW-0539">Nucleus</keyword>
<dbReference type="InterPro" id="IPR012164">
    <property type="entry name" value="Rpa12/Rpb9/Rpc10/TFS"/>
</dbReference>
<evidence type="ECO:0000256" key="5">
    <source>
        <dbReference type="ARBA" id="ARBA00022833"/>
    </source>
</evidence>
<dbReference type="PANTHER" id="PTHR11239">
    <property type="entry name" value="DNA-DIRECTED RNA POLYMERASE"/>
    <property type="match status" value="1"/>
</dbReference>
<dbReference type="AlphaFoldDB" id="A0A397T9R3"/>
<comment type="function">
    <text evidence="7">DNA-dependent RNA polymerase catalyzes the transcription of DNA into RNA using the four ribonucleoside triphosphates as substrates.</text>
</comment>
<feature type="binding site" evidence="8">
    <location>
        <position position="116"/>
    </location>
    <ligand>
        <name>Zn(2+)</name>
        <dbReference type="ChEBI" id="CHEBI:29105"/>
        <label>2</label>
    </ligand>
</feature>
<proteinExistence type="inferred from homology"/>
<dbReference type="Pfam" id="PF01096">
    <property type="entry name" value="Zn_ribbon_TFIIS"/>
    <property type="match status" value="1"/>
</dbReference>
<dbReference type="InterPro" id="IPR001222">
    <property type="entry name" value="Znf_TFIIS"/>
</dbReference>
<evidence type="ECO:0000256" key="10">
    <source>
        <dbReference type="RuleBase" id="RU003474"/>
    </source>
</evidence>
<feature type="binding site" evidence="8">
    <location>
        <position position="31"/>
    </location>
    <ligand>
        <name>Zn(2+)</name>
        <dbReference type="ChEBI" id="CHEBI:29105"/>
        <label>1</label>
    </ligand>
</feature>
<dbReference type="GO" id="GO:0006363">
    <property type="term" value="P:termination of RNA polymerase I transcription"/>
    <property type="evidence" value="ECO:0007669"/>
    <property type="project" value="TreeGrafter"/>
</dbReference>
<evidence type="ECO:0000256" key="2">
    <source>
        <dbReference type="ARBA" id="ARBA00022478"/>
    </source>
</evidence>
<dbReference type="SMART" id="SM00440">
    <property type="entry name" value="ZnF_C2C2"/>
    <property type="match status" value="1"/>
</dbReference>
<keyword evidence="4 9" id="KW-0863">Zinc-finger</keyword>
<accession>A0A397T9R3</accession>
<dbReference type="GO" id="GO:0003899">
    <property type="term" value="F:DNA-directed RNA polymerase activity"/>
    <property type="evidence" value="ECO:0007669"/>
    <property type="project" value="InterPro"/>
</dbReference>
<dbReference type="InterPro" id="IPR001529">
    <property type="entry name" value="Zn_ribbon_RPB9"/>
</dbReference>